<name>A0A328BTM9_9BACT</name>
<dbReference type="SUPFAM" id="SSF53474">
    <property type="entry name" value="alpha/beta-Hydrolases"/>
    <property type="match status" value="1"/>
</dbReference>
<evidence type="ECO:0000259" key="2">
    <source>
        <dbReference type="Pfam" id="PF00561"/>
    </source>
</evidence>
<gene>
    <name evidence="3" type="ORF">DLM85_10240</name>
</gene>
<dbReference type="PRINTS" id="PR00111">
    <property type="entry name" value="ABHYDROLASE"/>
</dbReference>
<comment type="caution">
    <text evidence="3">The sequence shown here is derived from an EMBL/GenBank/DDBJ whole genome shotgun (WGS) entry which is preliminary data.</text>
</comment>
<dbReference type="PANTHER" id="PTHR46331">
    <property type="entry name" value="VALACYCLOVIR HYDROLASE"/>
    <property type="match status" value="1"/>
</dbReference>
<feature type="chain" id="PRO_5016253883" description="AB hydrolase-1 domain-containing protein" evidence="1">
    <location>
        <begin position="24"/>
        <end position="456"/>
    </location>
</feature>
<dbReference type="InterPro" id="IPR000073">
    <property type="entry name" value="AB_hydrolase_1"/>
</dbReference>
<dbReference type="InterPro" id="IPR029058">
    <property type="entry name" value="AB_hydrolase_fold"/>
</dbReference>
<dbReference type="EMBL" id="QHKM01000002">
    <property type="protein sequence ID" value="RAK68388.1"/>
    <property type="molecule type" value="Genomic_DNA"/>
</dbReference>
<dbReference type="Gene3D" id="2.60.120.260">
    <property type="entry name" value="Galactose-binding domain-like"/>
    <property type="match status" value="1"/>
</dbReference>
<dbReference type="GO" id="GO:0017171">
    <property type="term" value="F:serine hydrolase activity"/>
    <property type="evidence" value="ECO:0007669"/>
    <property type="project" value="TreeGrafter"/>
</dbReference>
<proteinExistence type="predicted"/>
<evidence type="ECO:0000256" key="1">
    <source>
        <dbReference type="SAM" id="SignalP"/>
    </source>
</evidence>
<reference evidence="4" key="1">
    <citation type="submission" date="2018-05" db="EMBL/GenBank/DDBJ databases">
        <authorList>
            <person name="Nie L."/>
        </authorList>
    </citation>
    <scope>NUCLEOTIDE SEQUENCE [LARGE SCALE GENOMIC DNA]</scope>
    <source>
        <strain evidence="4">NL</strain>
    </source>
</reference>
<keyword evidence="1" id="KW-0732">Signal</keyword>
<protein>
    <recommendedName>
        <fullName evidence="2">AB hydrolase-1 domain-containing protein</fullName>
    </recommendedName>
</protein>
<feature type="signal peptide" evidence="1">
    <location>
        <begin position="1"/>
        <end position="23"/>
    </location>
</feature>
<sequence>MSLRCLWLLPALVLFATARPLRAQPTKFLSPVVGASAMFQQKVSLRAYAGKPCRLSARMRVDTAQVDGGNARIGLLMFDAKKRILGGLNMGNKPVRSAAWQTYTVQGQLAKQVDTVAVVGIQYLNGTFEYDDFVLEVEAQPGQWQRVELRNAGFEQSAPGPAAGLPTIGWKPITRMVGFGYEVAETAPGQRILQVTGRGIVRYGRNARAGHYATVNGVKLYYETYGQGEPLLLLHGNGESIQSFANQIGALAEHYRVIAVDTRGHGQSGNEKRAYTYDLFADDMRALLDTLRLPAAHVVGWSDGGNTGLSLATRYPTRVLSLVTMGANLYCDKTAVEAKTLREVRLIHAAGLVLGPFKPNFRRARRLSTLLLKYPQMRPAQLSAVQAPALVLAGEKDVILEPHSRLIASNIKGSQLHIFPGLTHYAPQEDRTRFNEVVLAFLQQLPPAGGKARRAE</sequence>
<feature type="domain" description="AB hydrolase-1" evidence="2">
    <location>
        <begin position="230"/>
        <end position="340"/>
    </location>
</feature>
<evidence type="ECO:0000313" key="4">
    <source>
        <dbReference type="Proteomes" id="UP000248553"/>
    </source>
</evidence>
<dbReference type="OrthoDB" id="2247630at2"/>
<dbReference type="Pfam" id="PF00561">
    <property type="entry name" value="Abhydrolase_1"/>
    <property type="match status" value="1"/>
</dbReference>
<dbReference type="Gene3D" id="3.40.50.1820">
    <property type="entry name" value="alpha/beta hydrolase"/>
    <property type="match status" value="1"/>
</dbReference>
<dbReference type="PANTHER" id="PTHR46331:SF2">
    <property type="entry name" value="VALACYCLOVIR HYDROLASE"/>
    <property type="match status" value="1"/>
</dbReference>
<dbReference type="RefSeq" id="WP_111478001.1">
    <property type="nucleotide sequence ID" value="NZ_QHKM01000002.1"/>
</dbReference>
<keyword evidence="4" id="KW-1185">Reference proteome</keyword>
<evidence type="ECO:0000313" key="3">
    <source>
        <dbReference type="EMBL" id="RAK68388.1"/>
    </source>
</evidence>
<dbReference type="AlphaFoldDB" id="A0A328BTM9"/>
<organism evidence="3 4">
    <name type="scientific">Hymenobacter edaphi</name>
    <dbReference type="NCBI Taxonomy" id="2211146"/>
    <lineage>
        <taxon>Bacteria</taxon>
        <taxon>Pseudomonadati</taxon>
        <taxon>Bacteroidota</taxon>
        <taxon>Cytophagia</taxon>
        <taxon>Cytophagales</taxon>
        <taxon>Hymenobacteraceae</taxon>
        <taxon>Hymenobacter</taxon>
    </lineage>
</organism>
<accession>A0A328BTM9</accession>
<dbReference type="Proteomes" id="UP000248553">
    <property type="component" value="Unassembled WGS sequence"/>
</dbReference>